<dbReference type="Gene3D" id="3.30.70.890">
    <property type="entry name" value="GHMP kinase, C-terminal domain"/>
    <property type="match status" value="1"/>
</dbReference>
<dbReference type="PANTHER" id="PTHR43290:SF2">
    <property type="entry name" value="MEVALONATE KINASE"/>
    <property type="match status" value="1"/>
</dbReference>
<reference evidence="14" key="1">
    <citation type="submission" date="2017-02" db="EMBL/GenBank/DDBJ databases">
        <authorList>
            <person name="Varghese N."/>
            <person name="Submissions S."/>
        </authorList>
    </citation>
    <scope>NUCLEOTIDE SEQUENCE [LARGE SCALE GENOMIC DNA]</scope>
    <source>
        <strain evidence="14">DSM 15739</strain>
    </source>
</reference>
<dbReference type="InterPro" id="IPR014721">
    <property type="entry name" value="Ribsml_uS5_D2-typ_fold_subgr"/>
</dbReference>
<dbReference type="SUPFAM" id="SSF54211">
    <property type="entry name" value="Ribosomal protein S5 domain 2-like"/>
    <property type="match status" value="1"/>
</dbReference>
<evidence type="ECO:0000256" key="6">
    <source>
        <dbReference type="ARBA" id="ARBA00022840"/>
    </source>
</evidence>
<feature type="domain" description="GHMP kinase N-terminal" evidence="11">
    <location>
        <begin position="93"/>
        <end position="171"/>
    </location>
</feature>
<evidence type="ECO:0000259" key="12">
    <source>
        <dbReference type="Pfam" id="PF08544"/>
    </source>
</evidence>
<evidence type="ECO:0000256" key="8">
    <source>
        <dbReference type="ARBA" id="ARBA00023098"/>
    </source>
</evidence>
<organism evidence="13 14">
    <name type="scientific">Globicatella sulfidifaciens DSM 15739</name>
    <dbReference type="NCBI Taxonomy" id="1121925"/>
    <lineage>
        <taxon>Bacteria</taxon>
        <taxon>Bacillati</taxon>
        <taxon>Bacillota</taxon>
        <taxon>Bacilli</taxon>
        <taxon>Lactobacillales</taxon>
        <taxon>Aerococcaceae</taxon>
        <taxon>Globicatella</taxon>
    </lineage>
</organism>
<keyword evidence="4" id="KW-0547">Nucleotide-binding</keyword>
<sequence>MSIEQFESSESIKESQVPLHDQDSREIGVGTAHSKIILMGEHAVVYDYPAIALPFPAVKVKTTARHSNRDYIELDCQYFVGDISMAPSILLNIVKAIELTLETFELGQPSLSIKIISDIPQERGMGSSAAVSVSVVRAIADLFKVELSDYQLQFIVNQAEVIAHQSTSGIDTLMTSSAQPIIYRKSLAPHHFELNIPAYLIVADSGQAGQTRSAVQHVAELRKRKPLFVDNSMKTIGQFVHQAYQMIAQKNVIELGRLMTYNHYYLNQLGVSNTHIDKIVNAAWMAGALGAKLTGSGRGGCLIALAESKQKARKIARAMREAGAVQTWYLNLES</sequence>
<dbReference type="Gene3D" id="3.30.230.10">
    <property type="match status" value="1"/>
</dbReference>
<dbReference type="GO" id="GO:0019287">
    <property type="term" value="P:isopentenyl diphosphate biosynthetic process, mevalonate pathway"/>
    <property type="evidence" value="ECO:0007669"/>
    <property type="project" value="UniProtKB-UniPathway"/>
</dbReference>
<evidence type="ECO:0000256" key="4">
    <source>
        <dbReference type="ARBA" id="ARBA00022741"/>
    </source>
</evidence>
<dbReference type="UniPathway" id="UPA00057">
    <property type="reaction ID" value="UER00098"/>
</dbReference>
<dbReference type="PANTHER" id="PTHR43290">
    <property type="entry name" value="MEVALONATE KINASE"/>
    <property type="match status" value="1"/>
</dbReference>
<name>A0A1T4KZC5_9LACT</name>
<evidence type="ECO:0000256" key="1">
    <source>
        <dbReference type="ARBA" id="ARBA00022490"/>
    </source>
</evidence>
<dbReference type="InterPro" id="IPR020568">
    <property type="entry name" value="Ribosomal_Su5_D2-typ_SF"/>
</dbReference>
<gene>
    <name evidence="13" type="ORF">SAMN02746011_00904</name>
</gene>
<dbReference type="AlphaFoldDB" id="A0A1T4KZC5"/>
<dbReference type="NCBIfam" id="TIGR00549">
    <property type="entry name" value="mevalon_kin"/>
    <property type="match status" value="1"/>
</dbReference>
<dbReference type="PRINTS" id="PR00959">
    <property type="entry name" value="MEVGALKINASE"/>
</dbReference>
<keyword evidence="14" id="KW-1185">Reference proteome</keyword>
<dbReference type="Pfam" id="PF00288">
    <property type="entry name" value="GHMP_kinases_N"/>
    <property type="match status" value="1"/>
</dbReference>
<comment type="pathway">
    <text evidence="9">Isoprenoid biosynthesis; isopentenyl diphosphate biosynthesis via mevalonate pathway; isopentenyl diphosphate from (R)-mevalonate: step 1/3.</text>
</comment>
<evidence type="ECO:0000256" key="9">
    <source>
        <dbReference type="ARBA" id="ARBA00029438"/>
    </source>
</evidence>
<evidence type="ECO:0000256" key="3">
    <source>
        <dbReference type="ARBA" id="ARBA00022679"/>
    </source>
</evidence>
<keyword evidence="5 13" id="KW-0418">Kinase</keyword>
<dbReference type="SUPFAM" id="SSF55060">
    <property type="entry name" value="GHMP Kinase, C-terminal domain"/>
    <property type="match status" value="1"/>
</dbReference>
<dbReference type="InterPro" id="IPR036554">
    <property type="entry name" value="GHMP_kinase_C_sf"/>
</dbReference>
<evidence type="ECO:0000313" key="14">
    <source>
        <dbReference type="Proteomes" id="UP000189941"/>
    </source>
</evidence>
<keyword evidence="6" id="KW-0067">ATP-binding</keyword>
<dbReference type="STRING" id="1121925.SAMN02746011_00904"/>
<evidence type="ECO:0000259" key="11">
    <source>
        <dbReference type="Pfam" id="PF00288"/>
    </source>
</evidence>
<dbReference type="GO" id="GO:0005829">
    <property type="term" value="C:cytosol"/>
    <property type="evidence" value="ECO:0007669"/>
    <property type="project" value="TreeGrafter"/>
</dbReference>
<evidence type="ECO:0000256" key="2">
    <source>
        <dbReference type="ARBA" id="ARBA00022516"/>
    </source>
</evidence>
<dbReference type="Pfam" id="PF08544">
    <property type="entry name" value="GHMP_kinases_C"/>
    <property type="match status" value="1"/>
</dbReference>
<dbReference type="InterPro" id="IPR006205">
    <property type="entry name" value="Mev_gal_kin"/>
</dbReference>
<evidence type="ECO:0000256" key="10">
    <source>
        <dbReference type="SAM" id="MobiDB-lite"/>
    </source>
</evidence>
<feature type="region of interest" description="Disordered" evidence="10">
    <location>
        <begin position="1"/>
        <end position="23"/>
    </location>
</feature>
<dbReference type="GO" id="GO:0005524">
    <property type="term" value="F:ATP binding"/>
    <property type="evidence" value="ECO:0007669"/>
    <property type="project" value="UniProtKB-KW"/>
</dbReference>
<keyword evidence="2" id="KW-0444">Lipid biosynthesis</keyword>
<dbReference type="InterPro" id="IPR006204">
    <property type="entry name" value="GHMP_kinase_N_dom"/>
</dbReference>
<dbReference type="RefSeq" id="WP_234982911.1">
    <property type="nucleotide sequence ID" value="NZ_FUWO01000006.1"/>
</dbReference>
<feature type="domain" description="GHMP kinase C-terminal" evidence="12">
    <location>
        <begin position="248"/>
        <end position="323"/>
    </location>
</feature>
<protein>
    <submittedName>
        <fullName evidence="13">Mevalonate kinase</fullName>
    </submittedName>
</protein>
<dbReference type="EMBL" id="FUWO01000006">
    <property type="protein sequence ID" value="SJZ47802.1"/>
    <property type="molecule type" value="Genomic_DNA"/>
</dbReference>
<dbReference type="GO" id="GO:0004496">
    <property type="term" value="F:mevalonate kinase activity"/>
    <property type="evidence" value="ECO:0007669"/>
    <property type="project" value="InterPro"/>
</dbReference>
<dbReference type="InterPro" id="IPR013750">
    <property type="entry name" value="GHMP_kinase_C_dom"/>
</dbReference>
<keyword evidence="1" id="KW-0963">Cytoplasm</keyword>
<dbReference type="Proteomes" id="UP000189941">
    <property type="component" value="Unassembled WGS sequence"/>
</dbReference>
<keyword evidence="7" id="KW-0460">Magnesium</keyword>
<keyword evidence="3" id="KW-0808">Transferase</keyword>
<evidence type="ECO:0000256" key="7">
    <source>
        <dbReference type="ARBA" id="ARBA00022842"/>
    </source>
</evidence>
<proteinExistence type="predicted"/>
<accession>A0A1T4KZC5</accession>
<evidence type="ECO:0000256" key="5">
    <source>
        <dbReference type="ARBA" id="ARBA00022777"/>
    </source>
</evidence>
<evidence type="ECO:0000313" key="13">
    <source>
        <dbReference type="EMBL" id="SJZ47802.1"/>
    </source>
</evidence>
<keyword evidence="8" id="KW-0443">Lipid metabolism</keyword>